<dbReference type="Proteomes" id="UP000279259">
    <property type="component" value="Unassembled WGS sequence"/>
</dbReference>
<dbReference type="InterPro" id="IPR036291">
    <property type="entry name" value="NAD(P)-bd_dom_sf"/>
</dbReference>
<evidence type="ECO:0000313" key="2">
    <source>
        <dbReference type="EMBL" id="RSH87175.1"/>
    </source>
</evidence>
<dbReference type="AlphaFoldDB" id="A0A427Y7V1"/>
<dbReference type="Gene3D" id="3.40.50.720">
    <property type="entry name" value="NAD(P)-binding Rossmann-like Domain"/>
    <property type="match status" value="1"/>
</dbReference>
<sequence length="280" mass="29687">MKLDNKAFIITGGCGAIGGATAKAILAKGGYVVVLDVLAPEVGAEKVKTYHPDRAFYFQVDISNLDQVESACDQALKVIPKGSLFGGVHCAAIAPSRPWTNKMKESAPHFAKVLNVNAYGTFVVDACIADAINSQYPDEGPFAPRVKEERGCIVNIASMVARPAPGRCLTYGPSKTCVLGIGSAAADYLGPSAIRVNSVSPSIVASALMGDRTAYFEAEVEAGAIYPRRFAVVDEIVVGVMYLLENSMMNDYDLRIDGGWRGGTNWAGPHDPRSNAPALE</sequence>
<reference evidence="2 3" key="1">
    <citation type="submission" date="2018-11" db="EMBL/GenBank/DDBJ databases">
        <title>Genome sequence of Saitozyma podzolica DSM 27192.</title>
        <authorList>
            <person name="Aliyu H."/>
            <person name="Gorte O."/>
            <person name="Ochsenreither K."/>
        </authorList>
    </citation>
    <scope>NUCLEOTIDE SEQUENCE [LARGE SCALE GENOMIC DNA]</scope>
    <source>
        <strain evidence="2 3">DSM 27192</strain>
    </source>
</reference>
<name>A0A427Y7V1_9TREE</name>
<evidence type="ECO:0000313" key="3">
    <source>
        <dbReference type="Proteomes" id="UP000279259"/>
    </source>
</evidence>
<evidence type="ECO:0000256" key="1">
    <source>
        <dbReference type="ARBA" id="ARBA00023002"/>
    </source>
</evidence>
<gene>
    <name evidence="2" type="ORF">EHS25_003666</name>
</gene>
<keyword evidence="3" id="KW-1185">Reference proteome</keyword>
<comment type="caution">
    <text evidence="2">The sequence shown here is derived from an EMBL/GenBank/DDBJ whole genome shotgun (WGS) entry which is preliminary data.</text>
</comment>
<accession>A0A427Y7V1</accession>
<dbReference type="GO" id="GO:0008670">
    <property type="term" value="F:2,4-dienoyl-CoA reductase (NADPH) activity"/>
    <property type="evidence" value="ECO:0007669"/>
    <property type="project" value="TreeGrafter"/>
</dbReference>
<organism evidence="2 3">
    <name type="scientific">Saitozyma podzolica</name>
    <dbReference type="NCBI Taxonomy" id="1890683"/>
    <lineage>
        <taxon>Eukaryota</taxon>
        <taxon>Fungi</taxon>
        <taxon>Dikarya</taxon>
        <taxon>Basidiomycota</taxon>
        <taxon>Agaricomycotina</taxon>
        <taxon>Tremellomycetes</taxon>
        <taxon>Tremellales</taxon>
        <taxon>Trimorphomycetaceae</taxon>
        <taxon>Saitozyma</taxon>
    </lineage>
</organism>
<proteinExistence type="predicted"/>
<dbReference type="InterPro" id="IPR002347">
    <property type="entry name" value="SDR_fam"/>
</dbReference>
<dbReference type="EMBL" id="RSCD01000018">
    <property type="protein sequence ID" value="RSH87175.1"/>
    <property type="molecule type" value="Genomic_DNA"/>
</dbReference>
<protein>
    <recommendedName>
        <fullName evidence="4">3-hydroxyacyl-CoA dehydrogenase type-2</fullName>
    </recommendedName>
</protein>
<dbReference type="PANTHER" id="PTHR43658">
    <property type="entry name" value="SHORT-CHAIN DEHYDROGENASE/REDUCTASE"/>
    <property type="match status" value="1"/>
</dbReference>
<dbReference type="GO" id="GO:0006635">
    <property type="term" value="P:fatty acid beta-oxidation"/>
    <property type="evidence" value="ECO:0007669"/>
    <property type="project" value="TreeGrafter"/>
</dbReference>
<dbReference type="PRINTS" id="PR00081">
    <property type="entry name" value="GDHRDH"/>
</dbReference>
<dbReference type="PANTHER" id="PTHR43658:SF8">
    <property type="entry name" value="17-BETA-HYDROXYSTEROID DEHYDROGENASE 14-RELATED"/>
    <property type="match status" value="1"/>
</dbReference>
<dbReference type="Pfam" id="PF13561">
    <property type="entry name" value="adh_short_C2"/>
    <property type="match status" value="1"/>
</dbReference>
<dbReference type="STRING" id="1890683.A0A427Y7V1"/>
<dbReference type="OrthoDB" id="1274115at2759"/>
<dbReference type="GO" id="GO:0005739">
    <property type="term" value="C:mitochondrion"/>
    <property type="evidence" value="ECO:0007669"/>
    <property type="project" value="TreeGrafter"/>
</dbReference>
<keyword evidence="1" id="KW-0560">Oxidoreductase</keyword>
<dbReference type="SUPFAM" id="SSF51735">
    <property type="entry name" value="NAD(P)-binding Rossmann-fold domains"/>
    <property type="match status" value="1"/>
</dbReference>
<evidence type="ECO:0008006" key="4">
    <source>
        <dbReference type="Google" id="ProtNLM"/>
    </source>
</evidence>